<evidence type="ECO:0000259" key="14">
    <source>
        <dbReference type="PROSITE" id="PS51384"/>
    </source>
</evidence>
<evidence type="ECO:0000313" key="16">
    <source>
        <dbReference type="Proteomes" id="UP000467214"/>
    </source>
</evidence>
<dbReference type="Gene3D" id="2.40.30.10">
    <property type="entry name" value="Translation factors"/>
    <property type="match status" value="1"/>
</dbReference>
<dbReference type="GO" id="GO:0051537">
    <property type="term" value="F:2 iron, 2 sulfur cluster binding"/>
    <property type="evidence" value="ECO:0007669"/>
    <property type="project" value="UniProtKB-KW"/>
</dbReference>
<dbReference type="PANTHER" id="PTHR47354">
    <property type="entry name" value="NADH OXIDOREDUCTASE HCR"/>
    <property type="match status" value="1"/>
</dbReference>
<evidence type="ECO:0000256" key="12">
    <source>
        <dbReference type="ARBA" id="ARBA00023136"/>
    </source>
</evidence>
<dbReference type="GO" id="GO:0046872">
    <property type="term" value="F:metal ion binding"/>
    <property type="evidence" value="ECO:0007669"/>
    <property type="project" value="UniProtKB-KW"/>
</dbReference>
<evidence type="ECO:0000256" key="8">
    <source>
        <dbReference type="ARBA" id="ARBA00022989"/>
    </source>
</evidence>
<keyword evidence="9" id="KW-0560">Oxidoreductase</keyword>
<evidence type="ECO:0000256" key="2">
    <source>
        <dbReference type="ARBA" id="ARBA00004141"/>
    </source>
</evidence>
<feature type="domain" description="FAD-binding FR-type" evidence="14">
    <location>
        <begin position="212"/>
        <end position="309"/>
    </location>
</feature>
<protein>
    <submittedName>
        <fullName evidence="15">Reductase</fullName>
    </submittedName>
</protein>
<dbReference type="SUPFAM" id="SSF63380">
    <property type="entry name" value="Riboflavin synthase domain-like"/>
    <property type="match status" value="1"/>
</dbReference>
<dbReference type="PANTHER" id="PTHR47354:SF8">
    <property type="entry name" value="1,2-PHENYLACETYL-COA EPOXIDASE, SUBUNIT E"/>
    <property type="match status" value="1"/>
</dbReference>
<feature type="transmembrane region" description="Helical" evidence="13">
    <location>
        <begin position="162"/>
        <end position="182"/>
    </location>
</feature>
<dbReference type="GO" id="GO:0016491">
    <property type="term" value="F:oxidoreductase activity"/>
    <property type="evidence" value="ECO:0007669"/>
    <property type="project" value="UniProtKB-KW"/>
</dbReference>
<evidence type="ECO:0000256" key="3">
    <source>
        <dbReference type="ARBA" id="ARBA00022630"/>
    </source>
</evidence>
<keyword evidence="11" id="KW-0411">Iron-sulfur</keyword>
<keyword evidence="6" id="KW-0479">Metal-binding</keyword>
<proteinExistence type="predicted"/>
<sequence length="426" mass="46231">MLKRPLTLILLVSFLLYGVCSVWAHGWPADYWAWRSQLRLLSGVMLLAVMAGSMLLAMRPMWLERAMGGLDKLYAQHKRFGIASGLLLGAHWLIELSPKLFVAMQWAEPKIRRAGGGGVRDPLVSLAKDMGEWAAWLMLGMVLLALLRALPYRIWRPSHKLFAPIALAGVFHGLMLADKALWLTPAGALLALLLLLTTLSALWSLSGRIGRSRRHRGHITALHALPGQSLEVCCRVAGWPGHKAGQFALVSFDAGEGAHPFTIASAERQGGELRFIIKALGDYTATLPSILKVGDGIEVEGPYGCFDHAGSTRQAWIAGGIGITPFLAWLEARDKGGEGASVDFYYCVRNSAEAAALDEVRAACLRSGVSLHLIESDQGARLDVAMLPEVDAVWFCGPAGMGDVLARGLAARQQAPVFHREAFSMR</sequence>
<evidence type="ECO:0000256" key="1">
    <source>
        <dbReference type="ARBA" id="ARBA00001974"/>
    </source>
</evidence>
<feature type="transmembrane region" description="Helical" evidence="13">
    <location>
        <begin position="40"/>
        <end position="58"/>
    </location>
</feature>
<dbReference type="InterPro" id="IPR050415">
    <property type="entry name" value="MRET"/>
</dbReference>
<dbReference type="SUPFAM" id="SSF52343">
    <property type="entry name" value="Ferredoxin reductase-like, C-terminal NADP-linked domain"/>
    <property type="match status" value="1"/>
</dbReference>
<gene>
    <name evidence="15" type="ORF">GQF02_06720</name>
</gene>
<feature type="transmembrane region" description="Helical" evidence="13">
    <location>
        <begin position="133"/>
        <end position="150"/>
    </location>
</feature>
<keyword evidence="16" id="KW-1185">Reference proteome</keyword>
<evidence type="ECO:0000256" key="13">
    <source>
        <dbReference type="SAM" id="Phobius"/>
    </source>
</evidence>
<feature type="transmembrane region" description="Helical" evidence="13">
    <location>
        <begin position="188"/>
        <end position="206"/>
    </location>
</feature>
<keyword evidence="5" id="KW-0001">2Fe-2S</keyword>
<reference evidence="15 16" key="1">
    <citation type="submission" date="2019-12" db="EMBL/GenBank/DDBJ databases">
        <title>Neisseriaceae gen. nov. sp. Genome sequencing and assembly.</title>
        <authorList>
            <person name="Liu Z."/>
            <person name="Li A."/>
        </authorList>
    </citation>
    <scope>NUCLEOTIDE SEQUENCE [LARGE SCALE GENOMIC DNA]</scope>
    <source>
        <strain evidence="15 16">B2N2-7</strain>
    </source>
</reference>
<dbReference type="Pfam" id="PF01794">
    <property type="entry name" value="Ferric_reduct"/>
    <property type="match status" value="1"/>
</dbReference>
<evidence type="ECO:0000256" key="5">
    <source>
        <dbReference type="ARBA" id="ARBA00022714"/>
    </source>
</evidence>
<keyword evidence="12 13" id="KW-0472">Membrane</keyword>
<dbReference type="AlphaFoldDB" id="A0A845BKD2"/>
<evidence type="ECO:0000256" key="9">
    <source>
        <dbReference type="ARBA" id="ARBA00023002"/>
    </source>
</evidence>
<comment type="cofactor">
    <cofactor evidence="1">
        <name>FAD</name>
        <dbReference type="ChEBI" id="CHEBI:57692"/>
    </cofactor>
</comment>
<evidence type="ECO:0000256" key="11">
    <source>
        <dbReference type="ARBA" id="ARBA00023014"/>
    </source>
</evidence>
<dbReference type="GO" id="GO:0050660">
    <property type="term" value="F:flavin adenine dinucleotide binding"/>
    <property type="evidence" value="ECO:0007669"/>
    <property type="project" value="TreeGrafter"/>
</dbReference>
<dbReference type="Proteomes" id="UP000467214">
    <property type="component" value="Unassembled WGS sequence"/>
</dbReference>
<dbReference type="Pfam" id="PF08022">
    <property type="entry name" value="FAD_binding_8"/>
    <property type="match status" value="1"/>
</dbReference>
<dbReference type="InterPro" id="IPR013130">
    <property type="entry name" value="Fe3_Rdtase_TM_dom"/>
</dbReference>
<keyword evidence="3" id="KW-0285">Flavoprotein</keyword>
<keyword evidence="10" id="KW-0408">Iron</keyword>
<evidence type="ECO:0000256" key="7">
    <source>
        <dbReference type="ARBA" id="ARBA00022827"/>
    </source>
</evidence>
<dbReference type="PROSITE" id="PS51384">
    <property type="entry name" value="FAD_FR"/>
    <property type="match status" value="1"/>
</dbReference>
<dbReference type="CDD" id="cd06198">
    <property type="entry name" value="FNR_like_3"/>
    <property type="match status" value="1"/>
</dbReference>
<name>A0A845BKD2_9NEIS</name>
<organism evidence="15 16">
    <name type="scientific">Craterilacuibacter sinensis</name>
    <dbReference type="NCBI Taxonomy" id="2686017"/>
    <lineage>
        <taxon>Bacteria</taxon>
        <taxon>Pseudomonadati</taxon>
        <taxon>Pseudomonadota</taxon>
        <taxon>Betaproteobacteria</taxon>
        <taxon>Neisseriales</taxon>
        <taxon>Neisseriaceae</taxon>
        <taxon>Craterilacuibacter</taxon>
    </lineage>
</organism>
<accession>A0A845BKD2</accession>
<comment type="caution">
    <text evidence="15">The sequence shown here is derived from an EMBL/GenBank/DDBJ whole genome shotgun (WGS) entry which is preliminary data.</text>
</comment>
<evidence type="ECO:0000256" key="10">
    <source>
        <dbReference type="ARBA" id="ARBA00023004"/>
    </source>
</evidence>
<dbReference type="InterPro" id="IPR017938">
    <property type="entry name" value="Riboflavin_synthase-like_b-brl"/>
</dbReference>
<dbReference type="RefSeq" id="WP_160795793.1">
    <property type="nucleotide sequence ID" value="NZ_WSSB01000005.1"/>
</dbReference>
<evidence type="ECO:0000256" key="6">
    <source>
        <dbReference type="ARBA" id="ARBA00022723"/>
    </source>
</evidence>
<keyword evidence="4 13" id="KW-0812">Transmembrane</keyword>
<comment type="subcellular location">
    <subcellularLocation>
        <location evidence="2">Membrane</location>
        <topology evidence="2">Multi-pass membrane protein</topology>
    </subcellularLocation>
</comment>
<keyword evidence="8 13" id="KW-1133">Transmembrane helix</keyword>
<dbReference type="GO" id="GO:0016020">
    <property type="term" value="C:membrane"/>
    <property type="evidence" value="ECO:0007669"/>
    <property type="project" value="UniProtKB-SubCell"/>
</dbReference>
<keyword evidence="7" id="KW-0274">FAD</keyword>
<dbReference type="InterPro" id="IPR013112">
    <property type="entry name" value="FAD-bd_8"/>
</dbReference>
<dbReference type="InterPro" id="IPR039261">
    <property type="entry name" value="FNR_nucleotide-bd"/>
</dbReference>
<dbReference type="EMBL" id="WSSB01000005">
    <property type="protein sequence ID" value="MXR36659.1"/>
    <property type="molecule type" value="Genomic_DNA"/>
</dbReference>
<evidence type="ECO:0000313" key="15">
    <source>
        <dbReference type="EMBL" id="MXR36659.1"/>
    </source>
</evidence>
<dbReference type="Gene3D" id="3.40.50.80">
    <property type="entry name" value="Nucleotide-binding domain of ferredoxin-NADP reductase (FNR) module"/>
    <property type="match status" value="1"/>
</dbReference>
<dbReference type="InterPro" id="IPR017927">
    <property type="entry name" value="FAD-bd_FR_type"/>
</dbReference>
<evidence type="ECO:0000256" key="4">
    <source>
        <dbReference type="ARBA" id="ARBA00022692"/>
    </source>
</evidence>